<sequence length="450" mass="49039">MDTFRAGLEGKRLPSSKLRLPTTNFRSKRKRPVISGPIGPVKNSRGPDFVRSDTLIIVPTIKDCCSDDSSSDKENAQAKKTTRRISASFSTHGSLASPPTVAKSGLTATTSHQSLLTATPVKPLPTTASFTNFSRKTLANSSSFGVYSSVDTSIQDENVPPLDHKEAAPPSQGMNKSQLPKSRTLTVLSEIKSSISRPLSSKPSTPQPPIVADQSRKTSASSTSSLLSAGTSKFRLARSSLTSMSASRCSSTSTMETPSDPRQITKSQPSAYWSGRFMSLHDRFLSEDYDNEDAFSPGLSFGSSLQPYSMRPDCFAANSRPTHLSYSTTTSALTSLADTKPRKPPNNKDARCLRIFQHLETLCVTREARRSLYAWQQTYARRMNKPNLLPQGRSIENTSLMGRIFSGGTSTSSSVRRSLPVMQEPSGLPVSKKRNPTLAARERGKRLSFN</sequence>
<feature type="region of interest" description="Disordered" evidence="1">
    <location>
        <begin position="154"/>
        <end position="181"/>
    </location>
</feature>
<feature type="compositionally biased region" description="Low complexity" evidence="1">
    <location>
        <begin position="193"/>
        <end position="204"/>
    </location>
</feature>
<dbReference type="RefSeq" id="XP_031017822.1">
    <property type="nucleotide sequence ID" value="XM_031158122.1"/>
</dbReference>
<evidence type="ECO:0000313" key="2">
    <source>
        <dbReference type="EMBL" id="RBR23231.1"/>
    </source>
</evidence>
<feature type="compositionally biased region" description="Polar residues" evidence="1">
    <location>
        <begin position="84"/>
        <end position="94"/>
    </location>
</feature>
<feature type="region of interest" description="Disordered" evidence="1">
    <location>
        <begin position="245"/>
        <end position="267"/>
    </location>
</feature>
<reference evidence="2 3" key="1">
    <citation type="submission" date="2018-06" db="EMBL/GenBank/DDBJ databases">
        <title>Fusarium incarnatum-equiseti species complex species 28.</title>
        <authorList>
            <person name="Gardiner D.M."/>
        </authorList>
    </citation>
    <scope>NUCLEOTIDE SEQUENCE [LARGE SCALE GENOMIC DNA]</scope>
    <source>
        <strain evidence="2 3">FIESC_28</strain>
    </source>
</reference>
<dbReference type="Proteomes" id="UP000253153">
    <property type="component" value="Unassembled WGS sequence"/>
</dbReference>
<dbReference type="EMBL" id="QKXC01000079">
    <property type="protein sequence ID" value="RBR23231.1"/>
    <property type="molecule type" value="Genomic_DNA"/>
</dbReference>
<dbReference type="OrthoDB" id="3557758at2759"/>
<feature type="region of interest" description="Disordered" evidence="1">
    <location>
        <begin position="406"/>
        <end position="450"/>
    </location>
</feature>
<evidence type="ECO:0000313" key="3">
    <source>
        <dbReference type="Proteomes" id="UP000253153"/>
    </source>
</evidence>
<feature type="compositionally biased region" description="Low complexity" evidence="1">
    <location>
        <begin position="245"/>
        <end position="255"/>
    </location>
</feature>
<dbReference type="GeneID" id="41993418"/>
<gene>
    <name evidence="2" type="ORF">FIESC28_03973</name>
</gene>
<dbReference type="AlphaFoldDB" id="A0A366S1Q0"/>
<organism evidence="2 3">
    <name type="scientific">Fusarium coffeatum</name>
    <dbReference type="NCBI Taxonomy" id="231269"/>
    <lineage>
        <taxon>Eukaryota</taxon>
        <taxon>Fungi</taxon>
        <taxon>Dikarya</taxon>
        <taxon>Ascomycota</taxon>
        <taxon>Pezizomycotina</taxon>
        <taxon>Sordariomycetes</taxon>
        <taxon>Hypocreomycetidae</taxon>
        <taxon>Hypocreales</taxon>
        <taxon>Nectriaceae</taxon>
        <taxon>Fusarium</taxon>
        <taxon>Fusarium incarnatum-equiseti species complex</taxon>
    </lineage>
</organism>
<feature type="region of interest" description="Disordered" evidence="1">
    <location>
        <begin position="193"/>
        <end position="226"/>
    </location>
</feature>
<proteinExistence type="predicted"/>
<feature type="compositionally biased region" description="Polar residues" evidence="1">
    <location>
        <begin position="172"/>
        <end position="181"/>
    </location>
</feature>
<keyword evidence="3" id="KW-1185">Reference proteome</keyword>
<feature type="compositionally biased region" description="Low complexity" evidence="1">
    <location>
        <begin position="406"/>
        <end position="418"/>
    </location>
</feature>
<feature type="compositionally biased region" description="Polar residues" evidence="1">
    <location>
        <begin position="256"/>
        <end position="267"/>
    </location>
</feature>
<evidence type="ECO:0000256" key="1">
    <source>
        <dbReference type="SAM" id="MobiDB-lite"/>
    </source>
</evidence>
<name>A0A366S1Q0_9HYPO</name>
<feature type="region of interest" description="Disordered" evidence="1">
    <location>
        <begin position="65"/>
        <end position="104"/>
    </location>
</feature>
<accession>A0A366S1Q0</accession>
<comment type="caution">
    <text evidence="2">The sequence shown here is derived from an EMBL/GenBank/DDBJ whole genome shotgun (WGS) entry which is preliminary data.</text>
</comment>
<protein>
    <submittedName>
        <fullName evidence="2">Uncharacterized protein</fullName>
    </submittedName>
</protein>